<protein>
    <submittedName>
        <fullName evidence="5">PTS sugar transporter subunit IIB</fullName>
    </submittedName>
</protein>
<evidence type="ECO:0000313" key="5">
    <source>
        <dbReference type="EMBL" id="TXJ58508.1"/>
    </source>
</evidence>
<evidence type="ECO:0000259" key="3">
    <source>
        <dbReference type="PROSITE" id="PS51099"/>
    </source>
</evidence>
<dbReference type="Pfam" id="PF02302">
    <property type="entry name" value="PTS_IIB"/>
    <property type="match status" value="1"/>
</dbReference>
<evidence type="ECO:0000256" key="1">
    <source>
        <dbReference type="ARBA" id="ARBA00022679"/>
    </source>
</evidence>
<dbReference type="CDD" id="cd05563">
    <property type="entry name" value="PTS_IIB_ascorbate"/>
    <property type="match status" value="1"/>
</dbReference>
<dbReference type="EMBL" id="SAYJ01000009">
    <property type="protein sequence ID" value="TXJ58508.1"/>
    <property type="molecule type" value="Genomic_DNA"/>
</dbReference>
<accession>A0A5C8GAW3</accession>
<reference evidence="5" key="2">
    <citation type="submission" date="2019-01" db="EMBL/GenBank/DDBJ databases">
        <authorList>
            <person name="Thorell K."/>
        </authorList>
    </citation>
    <scope>NUCLEOTIDE SEQUENCE</scope>
    <source>
        <strain evidence="5">PC2777IV</strain>
        <strain evidence="4">PC5538III-lc</strain>
    </source>
</reference>
<dbReference type="Gene3D" id="3.40.50.2300">
    <property type="match status" value="1"/>
</dbReference>
<dbReference type="SUPFAM" id="SSF52794">
    <property type="entry name" value="PTS system IIB component-like"/>
    <property type="match status" value="1"/>
</dbReference>
<keyword evidence="2" id="KW-0598">Phosphotransferase system</keyword>
<dbReference type="InterPro" id="IPR036095">
    <property type="entry name" value="PTS_EIIB-like_sf"/>
</dbReference>
<evidence type="ECO:0000313" key="7">
    <source>
        <dbReference type="Proteomes" id="UP000325013"/>
    </source>
</evidence>
<dbReference type="OrthoDB" id="6603449at2"/>
<evidence type="ECO:0000313" key="4">
    <source>
        <dbReference type="EMBL" id="TXJ33148.1"/>
    </source>
</evidence>
<sequence>MALKFIAACGSGVGSSLMVSMNISKVLKELNIEAEVEHSDLSNALFKQADYYVFGRDIAESSAVSSLDKDKIISLKNILSLDELKTKIKEKLNLQ</sequence>
<dbReference type="RefSeq" id="WP_147528061.1">
    <property type="nucleotide sequence ID" value="NZ_SAXX01000013.1"/>
</dbReference>
<keyword evidence="5" id="KW-0813">Transport</keyword>
<dbReference type="EMBL" id="SAXX01000013">
    <property type="protein sequence ID" value="TXJ33148.1"/>
    <property type="molecule type" value="Genomic_DNA"/>
</dbReference>
<dbReference type="Proteomes" id="UP000324707">
    <property type="component" value="Unassembled WGS sequence"/>
</dbReference>
<feature type="domain" description="PTS EIIB type-2" evidence="3">
    <location>
        <begin position="3"/>
        <end position="95"/>
    </location>
</feature>
<comment type="caution">
    <text evidence="5">The sequence shown here is derived from an EMBL/GenBank/DDBJ whole genome shotgun (WGS) entry which is preliminary data.</text>
</comment>
<dbReference type="PROSITE" id="PS51099">
    <property type="entry name" value="PTS_EIIB_TYPE_2"/>
    <property type="match status" value="1"/>
</dbReference>
<dbReference type="Proteomes" id="UP000325013">
    <property type="component" value="Unassembled WGS sequence"/>
</dbReference>
<dbReference type="InterPro" id="IPR013011">
    <property type="entry name" value="PTS_EIIB_2"/>
</dbReference>
<evidence type="ECO:0000313" key="6">
    <source>
        <dbReference type="Proteomes" id="UP000324707"/>
    </source>
</evidence>
<dbReference type="GO" id="GO:0008982">
    <property type="term" value="F:protein-N(PI)-phosphohistidine-sugar phosphotransferase activity"/>
    <property type="evidence" value="ECO:0007669"/>
    <property type="project" value="InterPro"/>
</dbReference>
<dbReference type="AlphaFoldDB" id="A0A5C8GAW3"/>
<proteinExistence type="predicted"/>
<organism evidence="5 7">
    <name type="scientific">Brachyspira aalborgi</name>
    <dbReference type="NCBI Taxonomy" id="29522"/>
    <lineage>
        <taxon>Bacteria</taxon>
        <taxon>Pseudomonadati</taxon>
        <taxon>Spirochaetota</taxon>
        <taxon>Spirochaetia</taxon>
        <taxon>Brachyspirales</taxon>
        <taxon>Brachyspiraceae</taxon>
        <taxon>Brachyspira</taxon>
    </lineage>
</organism>
<dbReference type="GO" id="GO:0009401">
    <property type="term" value="P:phosphoenolpyruvate-dependent sugar phosphotransferase system"/>
    <property type="evidence" value="ECO:0007669"/>
    <property type="project" value="UniProtKB-KW"/>
</dbReference>
<name>A0A5C8GAW3_9SPIR</name>
<reference evidence="6 7" key="1">
    <citation type="journal article" date="1992" name="Lakartidningen">
        <title>[Penicillin V and not amoxicillin is the first choice preparation in acute otitis].</title>
        <authorList>
            <person name="Kamme C."/>
            <person name="Lundgren K."/>
            <person name="Prellner K."/>
        </authorList>
    </citation>
    <scope>NUCLEOTIDE SEQUENCE [LARGE SCALE GENOMIC DNA]</scope>
    <source>
        <strain evidence="5 7">PC2777IV</strain>
        <strain evidence="4 6">PC5538III-lc</strain>
    </source>
</reference>
<keyword evidence="1" id="KW-0808">Transferase</keyword>
<keyword evidence="5" id="KW-0762">Sugar transport</keyword>
<dbReference type="InterPro" id="IPR003501">
    <property type="entry name" value="PTS_EIIB_2/3"/>
</dbReference>
<evidence type="ECO:0000256" key="2">
    <source>
        <dbReference type="ARBA" id="ARBA00022683"/>
    </source>
</evidence>
<gene>
    <name evidence="5" type="ORF">EPJ67_02020</name>
    <name evidence="4" type="ORF">EPJ69_05065</name>
</gene>